<dbReference type="EMBL" id="JAKNRW010000001">
    <property type="protein sequence ID" value="MCK1788938.1"/>
    <property type="molecule type" value="Genomic_DNA"/>
</dbReference>
<gene>
    <name evidence="1" type="ORF">L9059_01795</name>
</gene>
<reference evidence="1 2" key="1">
    <citation type="submission" date="2022-02" db="EMBL/GenBank/DDBJ databases">
        <title>Comparative genomics of the first Antarctic Pseudomonas spp. capable of biotransforming 2,4,6-Trinitrotoluene.</title>
        <authorList>
            <person name="Cabrera M.A."/>
            <person name="Marquez S.L."/>
            <person name="Perez-Donoso J.M."/>
        </authorList>
    </citation>
    <scope>NUCLEOTIDE SEQUENCE [LARGE SCALE GENOMIC DNA]</scope>
    <source>
        <strain evidence="1 2">TNT19</strain>
    </source>
</reference>
<accession>A0ABT0ET72</accession>
<protein>
    <submittedName>
        <fullName evidence="1">Uncharacterized protein</fullName>
    </submittedName>
</protein>
<dbReference type="Proteomes" id="UP001299876">
    <property type="component" value="Unassembled WGS sequence"/>
</dbReference>
<name>A0ABT0ET72_9PSED</name>
<comment type="caution">
    <text evidence="1">The sequence shown here is derived from an EMBL/GenBank/DDBJ whole genome shotgun (WGS) entry which is preliminary data.</text>
</comment>
<organism evidence="1 2">
    <name type="scientific">Pseudomonas violetae</name>
    <dbReference type="NCBI Taxonomy" id="2915813"/>
    <lineage>
        <taxon>Bacteria</taxon>
        <taxon>Pseudomonadati</taxon>
        <taxon>Pseudomonadota</taxon>
        <taxon>Gammaproteobacteria</taxon>
        <taxon>Pseudomonadales</taxon>
        <taxon>Pseudomonadaceae</taxon>
        <taxon>Pseudomonas</taxon>
    </lineage>
</organism>
<evidence type="ECO:0000313" key="2">
    <source>
        <dbReference type="Proteomes" id="UP001299876"/>
    </source>
</evidence>
<keyword evidence="2" id="KW-1185">Reference proteome</keyword>
<proteinExistence type="predicted"/>
<evidence type="ECO:0000313" key="1">
    <source>
        <dbReference type="EMBL" id="MCK1788938.1"/>
    </source>
</evidence>
<sequence>MAFWNRKAEPNARPAIDKKTLHAIEVAANFIDLQLLRARDVPGLNELFFCPFVRGYLSGAFMGSMQAFKIPGYGDSIKTMAFLVGGHIHIMGEEKGFTYAMDALRYKGDHNFDFGNRTGGKELIDWLNRDVIMPTQLYDYLRGI</sequence>
<dbReference type="RefSeq" id="WP_247286507.1">
    <property type="nucleotide sequence ID" value="NZ_JAKNRW010000001.1"/>
</dbReference>